<proteinExistence type="predicted"/>
<dbReference type="RefSeq" id="WP_066572140.1">
    <property type="nucleotide sequence ID" value="NZ_JAJCRU010000021.1"/>
</dbReference>
<organism evidence="2 3">
    <name type="scientific">Extibacter muris</name>
    <dbReference type="NCBI Taxonomy" id="1796622"/>
    <lineage>
        <taxon>Bacteria</taxon>
        <taxon>Bacillati</taxon>
        <taxon>Bacillota</taxon>
        <taxon>Clostridia</taxon>
        <taxon>Lachnospirales</taxon>
        <taxon>Lachnospiraceae</taxon>
        <taxon>Extibacter</taxon>
    </lineage>
</organism>
<dbReference type="Gene3D" id="3.30.1340.10">
    <property type="entry name" value="HPr-like"/>
    <property type="match status" value="1"/>
</dbReference>
<comment type="caution">
    <text evidence="2">The sequence shown here is derived from an EMBL/GenBank/DDBJ whole genome shotgun (WGS) entry which is preliminary data.</text>
</comment>
<evidence type="ECO:0000259" key="1">
    <source>
        <dbReference type="Pfam" id="PF00381"/>
    </source>
</evidence>
<dbReference type="SUPFAM" id="SSF55594">
    <property type="entry name" value="HPr-like"/>
    <property type="match status" value="1"/>
</dbReference>
<keyword evidence="3" id="KW-1185">Reference proteome</keyword>
<dbReference type="InterPro" id="IPR035895">
    <property type="entry name" value="HPr-like_sf"/>
</dbReference>
<reference evidence="2 3" key="1">
    <citation type="journal article" date="2016" name="Nat. Microbiol.">
        <title>The Mouse Intestinal Bacterial Collection (miBC) provides host-specific insight into cultured diversity and functional potential of the gut microbiota.</title>
        <authorList>
            <person name="Lagkouvardos I."/>
            <person name="Pukall R."/>
            <person name="Abt B."/>
            <person name="Foesel B.U."/>
            <person name="Meier-Kolthoff J.P."/>
            <person name="Kumar N."/>
            <person name="Bresciani A."/>
            <person name="Martinez I."/>
            <person name="Just S."/>
            <person name="Ziegler C."/>
            <person name="Brugiroux S."/>
            <person name="Garzetti D."/>
            <person name="Wenning M."/>
            <person name="Bui T.P."/>
            <person name="Wang J."/>
            <person name="Hugenholtz F."/>
            <person name="Plugge C.M."/>
            <person name="Peterson D.A."/>
            <person name="Hornef M.W."/>
            <person name="Baines J.F."/>
            <person name="Smidt H."/>
            <person name="Walter J."/>
            <person name="Kristiansen K."/>
            <person name="Nielsen H.B."/>
            <person name="Haller D."/>
            <person name="Overmann J."/>
            <person name="Stecher B."/>
            <person name="Clavel T."/>
        </authorList>
    </citation>
    <scope>NUCLEOTIDE SEQUENCE [LARGE SCALE GENOMIC DNA]</scope>
    <source>
        <strain evidence="2 3">DSM 28560</strain>
    </source>
</reference>
<evidence type="ECO:0000313" key="3">
    <source>
        <dbReference type="Proteomes" id="UP000295710"/>
    </source>
</evidence>
<protein>
    <submittedName>
        <fullName evidence="2">HPr family phosphocarrier protein</fullName>
    </submittedName>
</protein>
<gene>
    <name evidence="2" type="ORF">E1963_08135</name>
</gene>
<dbReference type="AlphaFoldDB" id="A0A4R4FEW4"/>
<accession>A0A4R4FEW4</accession>
<dbReference type="Pfam" id="PF00381">
    <property type="entry name" value="PTS-HPr"/>
    <property type="match status" value="1"/>
</dbReference>
<dbReference type="Proteomes" id="UP000295710">
    <property type="component" value="Unassembled WGS sequence"/>
</dbReference>
<dbReference type="InterPro" id="IPR000032">
    <property type="entry name" value="HPr-like"/>
</dbReference>
<dbReference type="EMBL" id="SMMX01000005">
    <property type="protein sequence ID" value="TDA22184.1"/>
    <property type="molecule type" value="Genomic_DNA"/>
</dbReference>
<name>A0A4R4FEW4_9FIRM</name>
<sequence length="76" mass="8922">MSRKTVVFQRPDDVLDFVNKVGKYPYDMDMKRGRFIVDAKSILGLMNLGLKNKIELQVYHDSCDELWHDIEKYIAA</sequence>
<evidence type="ECO:0000313" key="2">
    <source>
        <dbReference type="EMBL" id="TDA22184.1"/>
    </source>
</evidence>
<feature type="domain" description="HPr" evidence="1">
    <location>
        <begin position="17"/>
        <end position="64"/>
    </location>
</feature>